<proteinExistence type="inferred from homology"/>
<comment type="function">
    <text evidence="5">Catalyzes the cleavage of glutathione into 5-oxo-L-proline and a Cys-Gly dipeptide. Acts specifically on glutathione, but not on other gamma-glutamyl peptides.</text>
</comment>
<dbReference type="Gene3D" id="3.10.490.10">
    <property type="entry name" value="Gamma-glutamyl cyclotransferase-like"/>
    <property type="match status" value="1"/>
</dbReference>
<dbReference type="AlphaFoldDB" id="A0AAU9FZK8"/>
<dbReference type="Pfam" id="PF04752">
    <property type="entry name" value="ChaC"/>
    <property type="match status" value="1"/>
</dbReference>
<dbReference type="SUPFAM" id="SSF110857">
    <property type="entry name" value="Gamma-glutamyl cyclotransferase-like"/>
    <property type="match status" value="1"/>
</dbReference>
<reference evidence="7 8" key="1">
    <citation type="submission" date="2024-02" db="EMBL/GenBank/DDBJ databases">
        <title>A chromosome-level genome assembly of Drosophila madeirensis, a fruit fly species endemic to Madeira island.</title>
        <authorList>
            <person name="Tomihara K."/>
            <person name="Llopart A."/>
            <person name="Yamamoto D."/>
        </authorList>
    </citation>
    <scope>NUCLEOTIDE SEQUENCE [LARGE SCALE GENOMIC DNA]</scope>
    <source>
        <strain evidence="7 8">RF1</strain>
    </source>
</reference>
<name>A0AAU9FZK8_DROMD</name>
<dbReference type="FunFam" id="3.10.490.10:FF:000029">
    <property type="entry name" value="Gamma-glutamylcyclotransferase"/>
    <property type="match status" value="1"/>
</dbReference>
<dbReference type="EMBL" id="AP029266">
    <property type="protein sequence ID" value="BFG01630.1"/>
    <property type="molecule type" value="Genomic_DNA"/>
</dbReference>
<dbReference type="CDD" id="cd06661">
    <property type="entry name" value="GGCT_like"/>
    <property type="match status" value="1"/>
</dbReference>
<protein>
    <recommendedName>
        <fullName evidence="2">glutathione-specific gamma-glutamylcyclotransferase</fullName>
        <ecNumber evidence="2">4.3.2.7</ecNumber>
    </recommendedName>
    <alternativeName>
        <fullName evidence="4">Cation transport regulator-like protein 2</fullName>
    </alternativeName>
</protein>
<dbReference type="GO" id="GO:0005737">
    <property type="term" value="C:cytoplasm"/>
    <property type="evidence" value="ECO:0007669"/>
    <property type="project" value="TreeGrafter"/>
</dbReference>
<organism evidence="7 8">
    <name type="scientific">Drosophila madeirensis</name>
    <name type="common">Fruit fly</name>
    <dbReference type="NCBI Taxonomy" id="30013"/>
    <lineage>
        <taxon>Eukaryota</taxon>
        <taxon>Metazoa</taxon>
        <taxon>Ecdysozoa</taxon>
        <taxon>Arthropoda</taxon>
        <taxon>Hexapoda</taxon>
        <taxon>Insecta</taxon>
        <taxon>Pterygota</taxon>
        <taxon>Neoptera</taxon>
        <taxon>Endopterygota</taxon>
        <taxon>Diptera</taxon>
        <taxon>Brachycera</taxon>
        <taxon>Muscomorpha</taxon>
        <taxon>Ephydroidea</taxon>
        <taxon>Drosophilidae</taxon>
        <taxon>Drosophila</taxon>
        <taxon>Sophophora</taxon>
    </lineage>
</organism>
<dbReference type="Proteomes" id="UP001500889">
    <property type="component" value="Chromosome A"/>
</dbReference>
<evidence type="ECO:0000256" key="5">
    <source>
        <dbReference type="ARBA" id="ARBA00045227"/>
    </source>
</evidence>
<comment type="similarity">
    <text evidence="1">Belongs to the gamma-glutamylcyclotransferase family. ChaC subfamily.</text>
</comment>
<keyword evidence="3" id="KW-0456">Lyase</keyword>
<dbReference type="InterPro" id="IPR036568">
    <property type="entry name" value="GGCT-like_sf"/>
</dbReference>
<keyword evidence="8" id="KW-1185">Reference proteome</keyword>
<gene>
    <name evidence="7" type="ORF">DMAD_01334</name>
</gene>
<dbReference type="PANTHER" id="PTHR12192:SF2">
    <property type="entry name" value="GLUTATHIONE-SPECIFIC GAMMA-GLUTAMYLCYCLOTRANSFERASE 2"/>
    <property type="match status" value="1"/>
</dbReference>
<dbReference type="InterPro" id="IPR013024">
    <property type="entry name" value="GGCT-like"/>
</dbReference>
<evidence type="ECO:0000256" key="1">
    <source>
        <dbReference type="ARBA" id="ARBA00009662"/>
    </source>
</evidence>
<evidence type="ECO:0000256" key="3">
    <source>
        <dbReference type="ARBA" id="ARBA00023239"/>
    </source>
</evidence>
<dbReference type="PANTHER" id="PTHR12192">
    <property type="entry name" value="CATION TRANSPORT PROTEIN CHAC-RELATED"/>
    <property type="match status" value="1"/>
</dbReference>
<dbReference type="InterPro" id="IPR006840">
    <property type="entry name" value="ChaC"/>
</dbReference>
<dbReference type="GO" id="GO:0006751">
    <property type="term" value="P:glutathione catabolic process"/>
    <property type="evidence" value="ECO:0007669"/>
    <property type="project" value="InterPro"/>
</dbReference>
<comment type="catalytic activity">
    <reaction evidence="6">
        <text>glutathione = L-cysteinylglycine + 5-oxo-L-proline</text>
        <dbReference type="Rhea" id="RHEA:47724"/>
        <dbReference type="ChEBI" id="CHEBI:57925"/>
        <dbReference type="ChEBI" id="CHEBI:58402"/>
        <dbReference type="ChEBI" id="CHEBI:61694"/>
        <dbReference type="EC" id="4.3.2.7"/>
    </reaction>
</comment>
<evidence type="ECO:0000256" key="6">
    <source>
        <dbReference type="ARBA" id="ARBA00048073"/>
    </source>
</evidence>
<evidence type="ECO:0000313" key="7">
    <source>
        <dbReference type="EMBL" id="BFG01630.1"/>
    </source>
</evidence>
<accession>A0AAU9FZK8</accession>
<dbReference type="EC" id="4.3.2.7" evidence="2"/>
<sequence length="323" mass="36427">MFGYLKGLRTSHTRSQLSGVAGEIYRASFAELITTDGPNTAPSTYPAAAALLHGFDVESSNQSVAIAPSDDDVWIFGYGSLVWKADFPYIDRRRGFVWGFKRRFYQHSIDHRGVPEKPGRVVTLLPGDPAEDRVYGVAYRIAAAQKSAVLDHLDYREKNGYERCSLKFHEYLSAAEPIQVIMYVATQANDSYAGDVWQVPCIARQIFTSAGPSGPNRDYLFNLALAMDKLFPGAVDEHLTELVACVRRHIEQDEPVLLQRALLEEITNILCQWVREAVAEDEPLDHGEISRRLEALHRSCQKSGWREPLLDIQLRRQRFSPSS</sequence>
<evidence type="ECO:0000313" key="8">
    <source>
        <dbReference type="Proteomes" id="UP001500889"/>
    </source>
</evidence>
<evidence type="ECO:0000256" key="2">
    <source>
        <dbReference type="ARBA" id="ARBA00012344"/>
    </source>
</evidence>
<dbReference type="GO" id="GO:0061928">
    <property type="term" value="F:glutathione specific gamma-glutamylcyclotransferase activity"/>
    <property type="evidence" value="ECO:0007669"/>
    <property type="project" value="UniProtKB-EC"/>
</dbReference>
<evidence type="ECO:0000256" key="4">
    <source>
        <dbReference type="ARBA" id="ARBA00043195"/>
    </source>
</evidence>